<dbReference type="EMBL" id="CDMY01000781">
    <property type="protein sequence ID" value="CEM33352.1"/>
    <property type="molecule type" value="Genomic_DNA"/>
</dbReference>
<feature type="region of interest" description="Disordered" evidence="1">
    <location>
        <begin position="201"/>
        <end position="240"/>
    </location>
</feature>
<dbReference type="AlphaFoldDB" id="A0A0G4GRW1"/>
<evidence type="ECO:0000256" key="1">
    <source>
        <dbReference type="SAM" id="MobiDB-lite"/>
    </source>
</evidence>
<feature type="compositionally biased region" description="Basic and acidic residues" evidence="1">
    <location>
        <begin position="201"/>
        <end position="233"/>
    </location>
</feature>
<dbReference type="Proteomes" id="UP000041254">
    <property type="component" value="Unassembled WGS sequence"/>
</dbReference>
<proteinExistence type="predicted"/>
<accession>A0A0G4GRW1</accession>
<gene>
    <name evidence="2" type="ORF">Vbra_18509</name>
</gene>
<keyword evidence="3" id="KW-1185">Reference proteome</keyword>
<evidence type="ECO:0000313" key="2">
    <source>
        <dbReference type="EMBL" id="CEM33352.1"/>
    </source>
</evidence>
<dbReference type="VEuPathDB" id="CryptoDB:Vbra_18509"/>
<reference evidence="2 3" key="1">
    <citation type="submission" date="2014-11" db="EMBL/GenBank/DDBJ databases">
        <authorList>
            <person name="Zhu J."/>
            <person name="Qi W."/>
            <person name="Song R."/>
        </authorList>
    </citation>
    <scope>NUCLEOTIDE SEQUENCE [LARGE SCALE GENOMIC DNA]</scope>
</reference>
<protein>
    <submittedName>
        <fullName evidence="2">Uncharacterized protein</fullName>
    </submittedName>
</protein>
<sequence length="240" mass="27071">MSRADVVCLVRTLIGVFGRISEHAAAGSGEAFSTWVSLPDRPLPRWDAYLFDGGLDAIKYPTFESNLNDLKFKWPLNRAGGPLLQTHEVYTELRSEFPDIKSPVEIRRRINEALTAAPLDPDIVRRVFRFFSDGSDTVCTRDAFVARLVQHAKNEDDICTGVKPYFLVNVGDVLDWEIFYDMIMNSKEFADLRDLPRAGEAEAKAAAKRRGEEREVGEKERPPAAVKEEKAVEVEMDYAS</sequence>
<name>A0A0G4GRW1_VITBC</name>
<organism evidence="2 3">
    <name type="scientific">Vitrella brassicaformis (strain CCMP3155)</name>
    <dbReference type="NCBI Taxonomy" id="1169540"/>
    <lineage>
        <taxon>Eukaryota</taxon>
        <taxon>Sar</taxon>
        <taxon>Alveolata</taxon>
        <taxon>Colpodellida</taxon>
        <taxon>Vitrellaceae</taxon>
        <taxon>Vitrella</taxon>
    </lineage>
</organism>
<dbReference type="InParanoid" id="A0A0G4GRW1"/>
<evidence type="ECO:0000313" key="3">
    <source>
        <dbReference type="Proteomes" id="UP000041254"/>
    </source>
</evidence>